<comment type="caution">
    <text evidence="1">The sequence shown here is derived from an EMBL/GenBank/DDBJ whole genome shotgun (WGS) entry which is preliminary data.</text>
</comment>
<sequence>MNSTTSPGLAAQAPTPTALANEAAATTGLPGIPALPVDSGPDTLPAPRPGFDFAKAELYLSRLSSMDLRQVLRVLRIKGKMGAPIKEKRSSALEMMRARDIGDEEVEALVDDLDIESASAHSGLAPRTLSSLLTCEVGLPNRTRVEDTEPTPAKRAKVAHVAVQGLSGLTSALAGFAKAMAPASSAGTTAAEIYDNAESIGAVTKQLRAARQDLLADPTDEIAARVVKHLELQVSKLLG</sequence>
<proteinExistence type="predicted"/>
<accession>A0ACC3CBI3</accession>
<organism evidence="1 2">
    <name type="scientific">Pyropia yezoensis</name>
    <name type="common">Susabi-nori</name>
    <name type="synonym">Porphyra yezoensis</name>
    <dbReference type="NCBI Taxonomy" id="2788"/>
    <lineage>
        <taxon>Eukaryota</taxon>
        <taxon>Rhodophyta</taxon>
        <taxon>Bangiophyceae</taxon>
        <taxon>Bangiales</taxon>
        <taxon>Bangiaceae</taxon>
        <taxon>Pyropia</taxon>
    </lineage>
</organism>
<gene>
    <name evidence="1" type="ORF">I4F81_010031</name>
</gene>
<reference evidence="1" key="1">
    <citation type="submission" date="2019-11" db="EMBL/GenBank/DDBJ databases">
        <title>Nori genome reveals adaptations in red seaweeds to the harsh intertidal environment.</title>
        <authorList>
            <person name="Wang D."/>
            <person name="Mao Y."/>
        </authorList>
    </citation>
    <scope>NUCLEOTIDE SEQUENCE</scope>
    <source>
        <tissue evidence="1">Gametophyte</tissue>
    </source>
</reference>
<name>A0ACC3CBI3_PYRYE</name>
<keyword evidence="2" id="KW-1185">Reference proteome</keyword>
<protein>
    <submittedName>
        <fullName evidence="1">Uncharacterized protein</fullName>
    </submittedName>
</protein>
<evidence type="ECO:0000313" key="2">
    <source>
        <dbReference type="Proteomes" id="UP000798662"/>
    </source>
</evidence>
<dbReference type="EMBL" id="CM020620">
    <property type="protein sequence ID" value="KAK1867524.1"/>
    <property type="molecule type" value="Genomic_DNA"/>
</dbReference>
<evidence type="ECO:0000313" key="1">
    <source>
        <dbReference type="EMBL" id="KAK1867524.1"/>
    </source>
</evidence>
<dbReference type="Proteomes" id="UP000798662">
    <property type="component" value="Chromosome 3"/>
</dbReference>